<feature type="transmembrane region" description="Helical" evidence="2">
    <location>
        <begin position="780"/>
        <end position="798"/>
    </location>
</feature>
<keyword evidence="1" id="KW-0997">Cell inner membrane</keyword>
<reference evidence="4 5" key="1">
    <citation type="submission" date="2018-09" db="EMBL/GenBank/DDBJ databases">
        <authorList>
            <person name="Wang Z."/>
        </authorList>
    </citation>
    <scope>NUCLEOTIDE SEQUENCE [LARGE SCALE GENOMIC DNA]</scope>
    <source>
        <strain evidence="4 5">ALS 81</strain>
    </source>
</reference>
<feature type="transmembrane region" description="Helical" evidence="2">
    <location>
        <begin position="437"/>
        <end position="461"/>
    </location>
</feature>
<dbReference type="AlphaFoldDB" id="A0A420ECY2"/>
<dbReference type="GO" id="GO:0022857">
    <property type="term" value="F:transmembrane transporter activity"/>
    <property type="evidence" value="ECO:0007669"/>
    <property type="project" value="UniProtKB-UniRule"/>
</dbReference>
<dbReference type="Proteomes" id="UP000286482">
    <property type="component" value="Unassembled WGS sequence"/>
</dbReference>
<dbReference type="InterPro" id="IPR010656">
    <property type="entry name" value="DctM"/>
</dbReference>
<name>A0A420ECY2_9ALTE</name>
<evidence type="ECO:0000313" key="5">
    <source>
        <dbReference type="Proteomes" id="UP000286482"/>
    </source>
</evidence>
<dbReference type="GO" id="GO:0005886">
    <property type="term" value="C:plasma membrane"/>
    <property type="evidence" value="ECO:0007669"/>
    <property type="project" value="UniProtKB-SubCell"/>
</dbReference>
<dbReference type="InterPro" id="IPR011853">
    <property type="entry name" value="TRAP_DctM-Dct_fused"/>
</dbReference>
<dbReference type="Pfam" id="PF06808">
    <property type="entry name" value="DctM"/>
    <property type="match status" value="1"/>
</dbReference>
<organism evidence="4 5">
    <name type="scientific">Alginatibacterium sediminis</name>
    <dbReference type="NCBI Taxonomy" id="2164068"/>
    <lineage>
        <taxon>Bacteria</taxon>
        <taxon>Pseudomonadati</taxon>
        <taxon>Pseudomonadota</taxon>
        <taxon>Gammaproteobacteria</taxon>
        <taxon>Alteromonadales</taxon>
        <taxon>Alteromonadaceae</taxon>
        <taxon>Alginatibacterium</taxon>
    </lineage>
</organism>
<dbReference type="RefSeq" id="WP_120354604.1">
    <property type="nucleotide sequence ID" value="NZ_RAQO01000005.1"/>
</dbReference>
<feature type="transmembrane region" description="Helical" evidence="2">
    <location>
        <begin position="162"/>
        <end position="179"/>
    </location>
</feature>
<accession>A0A420ECY2</accession>
<evidence type="ECO:0000256" key="1">
    <source>
        <dbReference type="RuleBase" id="RU369079"/>
    </source>
</evidence>
<feature type="transmembrane region" description="Helical" evidence="2">
    <location>
        <begin position="749"/>
        <end position="768"/>
    </location>
</feature>
<gene>
    <name evidence="4" type="ORF">DBZ36_08940</name>
</gene>
<feature type="transmembrane region" description="Helical" evidence="2">
    <location>
        <begin position="60"/>
        <end position="85"/>
    </location>
</feature>
<keyword evidence="5" id="KW-1185">Reference proteome</keyword>
<keyword evidence="2" id="KW-0812">Transmembrane</keyword>
<protein>
    <submittedName>
        <fullName evidence="4">TRAP transporter fused permease subunit</fullName>
    </submittedName>
</protein>
<keyword evidence="2" id="KW-0472">Membrane</keyword>
<comment type="caution">
    <text evidence="4">The sequence shown here is derived from an EMBL/GenBank/DDBJ whole genome shotgun (WGS) entry which is preliminary data.</text>
</comment>
<keyword evidence="1" id="KW-0813">Transport</keyword>
<feature type="transmembrane region" description="Helical" evidence="2">
    <location>
        <begin position="377"/>
        <end position="398"/>
    </location>
</feature>
<feature type="transmembrane region" description="Helical" evidence="2">
    <location>
        <begin position="208"/>
        <end position="230"/>
    </location>
</feature>
<dbReference type="InterPro" id="IPR021814">
    <property type="entry name" value="DUF3394"/>
</dbReference>
<feature type="transmembrane region" description="Helical" evidence="2">
    <location>
        <begin position="337"/>
        <end position="356"/>
    </location>
</feature>
<dbReference type="NCBIfam" id="TIGR02123">
    <property type="entry name" value="TRAP_fused"/>
    <property type="match status" value="1"/>
</dbReference>
<feature type="transmembrane region" description="Helical" evidence="2">
    <location>
        <begin position="584"/>
        <end position="608"/>
    </location>
</feature>
<dbReference type="PANTHER" id="PTHR43849">
    <property type="entry name" value="BLL3936 PROTEIN"/>
    <property type="match status" value="1"/>
</dbReference>
<sequence length="947" mass="101893">MSLDNSKATQLNEEELQDLVASIDTGGRNPDSQKVVKLMAVVALSWAIFQIWIASPLPYVIGWGVFASGEARSIHLGFAIFLGFLSYPASKNSPRNFVPSADWALAVVGALCALYPLIADSNLVDTMFGTRLSNRPSAPNSFDILVSITGMLMLLEATRRALGPPLMVVAIVFLSYTFLGPHAPELIAWKGSTFGGVMDHQWLFSEGVFGIALGVSTDLVFLFVLFGALLDRAGAGNYFIKVAFSLMGHFRGGPAKAAVVASGMTGLISGSSIANVVTTGTFTIPMMKRVGFSAEKAGAIEVASSVNGQIMPPVMGAAAFLMVEYVNIPYFEVVKHAFLPAVISYIALVYIVHLEAMKSNMQGLERADDGKTAKSVLLSWAMTLLPIVALAGGSFYLAQLYEMLAGPAARLGVVLAVIAIQYAVVKGLKAKASEETVAKAISTGAIVLGNTVIGAFGLFFLFSSLKSFISPDMMFWVVSALVLIVYVLLARISSRYPDLVMDDPDSPVQVLPETGPTVKSGLHFLLPVVVLIWCLMIERKSPGLSAFYATILMIFILLTQRFLFDFFRKKGTAGSIKRGFDELIDGLIAGSRNMIGIAIATAAAGIIVGTVSQTGVGLKLAALVEFLSMGHIMLILLWTGILSLILGMGLPTTANYIVVSSLLAPVIVSLGQQNGLIVPLIAVHMFVFYFGIMADVTPPVGLASFAAAAISGADPIKTGFVAFFYSLRTALLPFLFIFNTDLLLMDVSFLEGILVFVVATAAMLIFTAGTQGYFISKSKVWESFLLMLVAFTLFRPGFWMDYVVPPYEERTGSQLVQAMADVEPGTQLRILVDGQTEVGDPVKLTMLMEVAEGETGEDRIMNYGLELLAQDNGSVMIDGIGFDSAAEKAGFDFDQVIDTVGVPVNRPARQWFYVPALILLGFIILRQRRRRDNENSNMPNNSQQVEA</sequence>
<comment type="subcellular location">
    <subcellularLocation>
        <location evidence="1">Cell inner membrane</location>
        <topology evidence="1">Multi-pass membrane protein</topology>
    </subcellularLocation>
</comment>
<feature type="transmembrane region" description="Helical" evidence="2">
    <location>
        <begin position="97"/>
        <end position="118"/>
    </location>
</feature>
<dbReference type="OrthoDB" id="9759894at2"/>
<keyword evidence="2" id="KW-1133">Transmembrane helix</keyword>
<feature type="transmembrane region" description="Helical" evidence="2">
    <location>
        <begin position="718"/>
        <end position="737"/>
    </location>
</feature>
<feature type="transmembrane region" description="Helical" evidence="2">
    <location>
        <begin position="473"/>
        <end position="492"/>
    </location>
</feature>
<proteinExistence type="predicted"/>
<dbReference type="Pfam" id="PF11874">
    <property type="entry name" value="DUF3394"/>
    <property type="match status" value="1"/>
</dbReference>
<feature type="transmembrane region" description="Helical" evidence="2">
    <location>
        <begin position="35"/>
        <end position="54"/>
    </location>
</feature>
<feature type="transmembrane region" description="Helical" evidence="2">
    <location>
        <begin position="908"/>
        <end position="925"/>
    </location>
</feature>
<dbReference type="EMBL" id="RAQO01000005">
    <property type="protein sequence ID" value="RKF18525.1"/>
    <property type="molecule type" value="Genomic_DNA"/>
</dbReference>
<feature type="transmembrane region" description="Helical" evidence="2">
    <location>
        <begin position="620"/>
        <end position="646"/>
    </location>
</feature>
<feature type="domain" description="TRAP C4-dicarboxylate transport system permease DctM subunit" evidence="3">
    <location>
        <begin position="150"/>
        <end position="485"/>
    </location>
</feature>
<evidence type="ECO:0000256" key="2">
    <source>
        <dbReference type="SAM" id="Phobius"/>
    </source>
</evidence>
<feature type="transmembrane region" description="Helical" evidence="2">
    <location>
        <begin position="521"/>
        <end position="538"/>
    </location>
</feature>
<feature type="transmembrane region" description="Helical" evidence="2">
    <location>
        <begin position="544"/>
        <end position="564"/>
    </location>
</feature>
<feature type="transmembrane region" description="Helical" evidence="2">
    <location>
        <begin position="404"/>
        <end position="425"/>
    </location>
</feature>
<comment type="function">
    <text evidence="1">Part of the tripartite ATP-independent periplasmic (TRAP) transport system.</text>
</comment>
<feature type="transmembrane region" description="Helical" evidence="2">
    <location>
        <begin position="653"/>
        <end position="670"/>
    </location>
</feature>
<keyword evidence="1" id="KW-1003">Cell membrane</keyword>
<evidence type="ECO:0000313" key="4">
    <source>
        <dbReference type="EMBL" id="RKF18525.1"/>
    </source>
</evidence>
<dbReference type="PANTHER" id="PTHR43849:SF2">
    <property type="entry name" value="BLL3936 PROTEIN"/>
    <property type="match status" value="1"/>
</dbReference>
<evidence type="ECO:0000259" key="3">
    <source>
        <dbReference type="Pfam" id="PF06808"/>
    </source>
</evidence>